<dbReference type="PANTHER" id="PTHR20856">
    <property type="entry name" value="DNA-DIRECTED RNA POLYMERASE I SUBUNIT 2"/>
    <property type="match status" value="1"/>
</dbReference>
<evidence type="ECO:0000256" key="3">
    <source>
        <dbReference type="ARBA" id="ARBA00022679"/>
    </source>
</evidence>
<reference evidence="7" key="1">
    <citation type="journal article" date="2014" name="Front. Microbiol.">
        <title>High frequency of phylogenetically diverse reductive dehalogenase-homologous genes in deep subseafloor sedimentary metagenomes.</title>
        <authorList>
            <person name="Kawai M."/>
            <person name="Futagami T."/>
            <person name="Toyoda A."/>
            <person name="Takaki Y."/>
            <person name="Nishi S."/>
            <person name="Hori S."/>
            <person name="Arai W."/>
            <person name="Tsubouchi T."/>
            <person name="Morono Y."/>
            <person name="Uchiyama I."/>
            <person name="Ito T."/>
            <person name="Fujiyama A."/>
            <person name="Inagaki F."/>
            <person name="Takami H."/>
        </authorList>
    </citation>
    <scope>NUCLEOTIDE SEQUENCE</scope>
    <source>
        <strain evidence="7">Expedition CK06-06</strain>
    </source>
</reference>
<sequence>DELYDWVGLRGSTEKVKKKRIQYVKHIFINEFLPHCDTGRGDSNINKAFFLSYCVRKLIGIYLDEIPPDDIDSYMNKRNATTGNLMALLTRQLIRNFLKTVHIQVFKAVNNGKFINMTDFFNHRKISSGLKYAFSTGNWGIQKGQNNQAGVCQVLNNMNISAKLSHLRLVNTPINRDGKLPGKNKFNISVLIIFLSF</sequence>
<dbReference type="GO" id="GO:0003677">
    <property type="term" value="F:DNA binding"/>
    <property type="evidence" value="ECO:0007669"/>
    <property type="project" value="InterPro"/>
</dbReference>
<dbReference type="GO" id="GO:0032549">
    <property type="term" value="F:ribonucleoside binding"/>
    <property type="evidence" value="ECO:0007669"/>
    <property type="project" value="InterPro"/>
</dbReference>
<dbReference type="Gene3D" id="3.90.1110.10">
    <property type="entry name" value="RNA polymerase Rpb2, domain 2"/>
    <property type="match status" value="1"/>
</dbReference>
<dbReference type="InterPro" id="IPR007642">
    <property type="entry name" value="RNA_pol_Rpb2_2"/>
</dbReference>
<evidence type="ECO:0000313" key="7">
    <source>
        <dbReference type="EMBL" id="GAI33654.1"/>
    </source>
</evidence>
<dbReference type="Gene3D" id="3.90.1100.10">
    <property type="match status" value="1"/>
</dbReference>
<evidence type="ECO:0000256" key="5">
    <source>
        <dbReference type="ARBA" id="ARBA00023163"/>
    </source>
</evidence>
<dbReference type="GO" id="GO:0003899">
    <property type="term" value="F:DNA-directed RNA polymerase activity"/>
    <property type="evidence" value="ECO:0007669"/>
    <property type="project" value="UniProtKB-EC"/>
</dbReference>
<keyword evidence="2" id="KW-0240">DNA-directed RNA polymerase</keyword>
<accession>X1PS05</accession>
<dbReference type="GO" id="GO:0000428">
    <property type="term" value="C:DNA-directed RNA polymerase complex"/>
    <property type="evidence" value="ECO:0007669"/>
    <property type="project" value="UniProtKB-KW"/>
</dbReference>
<dbReference type="InterPro" id="IPR037034">
    <property type="entry name" value="RNA_pol_Rpb2_2_sf"/>
</dbReference>
<organism evidence="7">
    <name type="scientific">marine sediment metagenome</name>
    <dbReference type="NCBI Taxonomy" id="412755"/>
    <lineage>
        <taxon>unclassified sequences</taxon>
        <taxon>metagenomes</taxon>
        <taxon>ecological metagenomes</taxon>
    </lineage>
</organism>
<keyword evidence="3" id="KW-0808">Transferase</keyword>
<dbReference type="EMBL" id="BARV01032369">
    <property type="protein sequence ID" value="GAI33654.1"/>
    <property type="molecule type" value="Genomic_DNA"/>
</dbReference>
<keyword evidence="5" id="KW-0804">Transcription</keyword>
<dbReference type="SUPFAM" id="SSF64484">
    <property type="entry name" value="beta and beta-prime subunits of DNA dependent RNA-polymerase"/>
    <property type="match status" value="1"/>
</dbReference>
<protein>
    <recommendedName>
        <fullName evidence="1">DNA-directed RNA polymerase</fullName>
        <ecNumber evidence="1">2.7.7.6</ecNumber>
    </recommendedName>
</protein>
<name>X1PS05_9ZZZZ</name>
<dbReference type="Pfam" id="PF04561">
    <property type="entry name" value="RNA_pol_Rpb2_2"/>
    <property type="match status" value="1"/>
</dbReference>
<evidence type="ECO:0000256" key="4">
    <source>
        <dbReference type="ARBA" id="ARBA00022695"/>
    </source>
</evidence>
<dbReference type="InterPro" id="IPR015712">
    <property type="entry name" value="DNA-dir_RNA_pol_su2"/>
</dbReference>
<dbReference type="GO" id="GO:0006351">
    <property type="term" value="P:DNA-templated transcription"/>
    <property type="evidence" value="ECO:0007669"/>
    <property type="project" value="InterPro"/>
</dbReference>
<dbReference type="AlphaFoldDB" id="X1PS05"/>
<keyword evidence="4" id="KW-0548">Nucleotidyltransferase</keyword>
<feature type="domain" description="RNA polymerase Rpb2" evidence="6">
    <location>
        <begin position="17"/>
        <end position="78"/>
    </location>
</feature>
<dbReference type="EC" id="2.7.7.6" evidence="1"/>
<comment type="caution">
    <text evidence="7">The sequence shown here is derived from an EMBL/GenBank/DDBJ whole genome shotgun (WGS) entry which is preliminary data.</text>
</comment>
<gene>
    <name evidence="7" type="ORF">S06H3_51048</name>
</gene>
<feature type="non-terminal residue" evidence="7">
    <location>
        <position position="1"/>
    </location>
</feature>
<proteinExistence type="predicted"/>
<evidence type="ECO:0000256" key="1">
    <source>
        <dbReference type="ARBA" id="ARBA00012418"/>
    </source>
</evidence>
<evidence type="ECO:0000259" key="6">
    <source>
        <dbReference type="Pfam" id="PF04561"/>
    </source>
</evidence>
<evidence type="ECO:0000256" key="2">
    <source>
        <dbReference type="ARBA" id="ARBA00022478"/>
    </source>
</evidence>